<organism evidence="3 4">
    <name type="scientific">Diploscapter pachys</name>
    <dbReference type="NCBI Taxonomy" id="2018661"/>
    <lineage>
        <taxon>Eukaryota</taxon>
        <taxon>Metazoa</taxon>
        <taxon>Ecdysozoa</taxon>
        <taxon>Nematoda</taxon>
        <taxon>Chromadorea</taxon>
        <taxon>Rhabditida</taxon>
        <taxon>Rhabditina</taxon>
        <taxon>Rhabditomorpha</taxon>
        <taxon>Rhabditoidea</taxon>
        <taxon>Rhabditidae</taxon>
        <taxon>Diploscapter</taxon>
    </lineage>
</organism>
<name>A0A2A2L1U5_9BILA</name>
<evidence type="ECO:0000256" key="2">
    <source>
        <dbReference type="SAM" id="Phobius"/>
    </source>
</evidence>
<dbReference type="AlphaFoldDB" id="A0A2A2L1U5"/>
<keyword evidence="4" id="KW-1185">Reference proteome</keyword>
<dbReference type="EMBL" id="LIAE01007310">
    <property type="protein sequence ID" value="PAV80144.1"/>
    <property type="molecule type" value="Genomic_DNA"/>
</dbReference>
<feature type="region of interest" description="Disordered" evidence="1">
    <location>
        <begin position="1"/>
        <end position="31"/>
    </location>
</feature>
<keyword evidence="2" id="KW-0812">Transmembrane</keyword>
<keyword evidence="2" id="KW-0472">Membrane</keyword>
<comment type="caution">
    <text evidence="3">The sequence shown here is derived from an EMBL/GenBank/DDBJ whole genome shotgun (WGS) entry which is preliminary data.</text>
</comment>
<evidence type="ECO:0000256" key="1">
    <source>
        <dbReference type="SAM" id="MobiDB-lite"/>
    </source>
</evidence>
<protein>
    <submittedName>
        <fullName evidence="3">Uncharacterized protein</fullName>
    </submittedName>
</protein>
<accession>A0A2A2L1U5</accession>
<proteinExistence type="predicted"/>
<keyword evidence="2" id="KW-1133">Transmembrane helix</keyword>
<gene>
    <name evidence="3" type="ORF">WR25_19933</name>
</gene>
<evidence type="ECO:0000313" key="4">
    <source>
        <dbReference type="Proteomes" id="UP000218231"/>
    </source>
</evidence>
<evidence type="ECO:0000313" key="3">
    <source>
        <dbReference type="EMBL" id="PAV80144.1"/>
    </source>
</evidence>
<reference evidence="3 4" key="1">
    <citation type="journal article" date="2017" name="Curr. Biol.">
        <title>Genome architecture and evolution of a unichromosomal asexual nematode.</title>
        <authorList>
            <person name="Fradin H."/>
            <person name="Zegar C."/>
            <person name="Gutwein M."/>
            <person name="Lucas J."/>
            <person name="Kovtun M."/>
            <person name="Corcoran D."/>
            <person name="Baugh L.R."/>
            <person name="Kiontke K."/>
            <person name="Gunsalus K."/>
            <person name="Fitch D.H."/>
            <person name="Piano F."/>
        </authorList>
    </citation>
    <scope>NUCLEOTIDE SEQUENCE [LARGE SCALE GENOMIC DNA]</scope>
    <source>
        <strain evidence="3">PF1309</strain>
    </source>
</reference>
<dbReference type="Proteomes" id="UP000218231">
    <property type="component" value="Unassembled WGS sequence"/>
</dbReference>
<feature type="transmembrane region" description="Helical" evidence="2">
    <location>
        <begin position="41"/>
        <end position="62"/>
    </location>
</feature>
<feature type="compositionally biased region" description="Low complexity" evidence="1">
    <location>
        <begin position="1"/>
        <end position="16"/>
    </location>
</feature>
<sequence length="183" mass="21335">MELALLNSPNAPNAPNVSTKDPELSAPTVPPEGHELRKLKVAIGVLLLVLTLSVMSVLHTFWKIEDDYLHERHEYCSMANQSFTFTFRYQQGWYRKELFQLQQAPKESLSPEKKERVELLKGKMNMTMPDYYAEYVKVYRGWPHIDKITTKRTTVQQSAIHKTYYSLMQMFVHGFSNCITETK</sequence>